<reference evidence="3" key="1">
    <citation type="submission" date="2017-05" db="UniProtKB">
        <authorList>
            <consortium name="EnsemblMetazoa"/>
        </authorList>
    </citation>
    <scope>IDENTIFICATION</scope>
</reference>
<dbReference type="eggNOG" id="KOG1121">
    <property type="taxonomic scope" value="Eukaryota"/>
</dbReference>
<feature type="domain" description="HAT C-terminal dimerisation" evidence="2">
    <location>
        <begin position="52"/>
        <end position="131"/>
    </location>
</feature>
<dbReference type="GO" id="GO:0046983">
    <property type="term" value="F:protein dimerization activity"/>
    <property type="evidence" value="ECO:0007669"/>
    <property type="project" value="InterPro"/>
</dbReference>
<accession>A0A1X7VGP3</accession>
<dbReference type="SUPFAM" id="SSF53098">
    <property type="entry name" value="Ribonuclease H-like"/>
    <property type="match status" value="1"/>
</dbReference>
<dbReference type="AlphaFoldDB" id="A0A1X7VGP3"/>
<dbReference type="PANTHER" id="PTHR47611:SF3">
    <property type="entry name" value="HAT C-TERMINAL DIMERISATION DOMAIN-CONTAINING PROTEIN"/>
    <property type="match status" value="1"/>
</dbReference>
<dbReference type="EnsemblMetazoa" id="Aqu2.1.38949_001">
    <property type="protein sequence ID" value="Aqu2.1.38949_001"/>
    <property type="gene ID" value="Aqu2.1.38949"/>
</dbReference>
<evidence type="ECO:0000313" key="3">
    <source>
        <dbReference type="EnsemblMetazoa" id="Aqu2.1.38949_001"/>
    </source>
</evidence>
<evidence type="ECO:0000256" key="1">
    <source>
        <dbReference type="SAM" id="MobiDB-lite"/>
    </source>
</evidence>
<organism evidence="3">
    <name type="scientific">Amphimedon queenslandica</name>
    <name type="common">Sponge</name>
    <dbReference type="NCBI Taxonomy" id="400682"/>
    <lineage>
        <taxon>Eukaryota</taxon>
        <taxon>Metazoa</taxon>
        <taxon>Porifera</taxon>
        <taxon>Demospongiae</taxon>
        <taxon>Heteroscleromorpha</taxon>
        <taxon>Haplosclerida</taxon>
        <taxon>Niphatidae</taxon>
        <taxon>Amphimedon</taxon>
    </lineage>
</organism>
<dbReference type="InParanoid" id="A0A1X7VGP3"/>
<proteinExistence type="predicted"/>
<feature type="region of interest" description="Disordered" evidence="1">
    <location>
        <begin position="1"/>
        <end position="20"/>
    </location>
</feature>
<dbReference type="OrthoDB" id="1607513at2759"/>
<sequence>MESIVSDNEESASVSDDSAPLTKKGKFSKIFGAVTLPSTSECMSPTQKVSLEFETYMQYPTLHIDQCPLEWWKVEAYRMPVLLNVARKYLCICASSVASERMFSKGGNIVTAKRNGLKPENVERLMLLAKNVK</sequence>
<dbReference type="InterPro" id="IPR008906">
    <property type="entry name" value="HATC_C_dom"/>
</dbReference>
<dbReference type="OMA" id="HRIPQEN"/>
<dbReference type="InterPro" id="IPR012337">
    <property type="entry name" value="RNaseH-like_sf"/>
</dbReference>
<name>A0A1X7VGP3_AMPQE</name>
<dbReference type="Pfam" id="PF05699">
    <property type="entry name" value="Dimer_Tnp_hAT"/>
    <property type="match status" value="1"/>
</dbReference>
<protein>
    <recommendedName>
        <fullName evidence="2">HAT C-terminal dimerisation domain-containing protein</fullName>
    </recommendedName>
</protein>
<dbReference type="PANTHER" id="PTHR47611">
    <property type="entry name" value="HAT DIMERISATION DOMAIN, C-TERMINAL"/>
    <property type="match status" value="1"/>
</dbReference>
<evidence type="ECO:0000259" key="2">
    <source>
        <dbReference type="Pfam" id="PF05699"/>
    </source>
</evidence>